<evidence type="ECO:0000256" key="1">
    <source>
        <dbReference type="SAM" id="SignalP"/>
    </source>
</evidence>
<gene>
    <name evidence="2" type="ORF">OFUS_LOCUS17552</name>
</gene>
<accession>A0A8S4PGA8</accession>
<keyword evidence="3" id="KW-1185">Reference proteome</keyword>
<proteinExistence type="predicted"/>
<keyword evidence="1" id="KW-0732">Signal</keyword>
<feature type="chain" id="PRO_5035748332" evidence="1">
    <location>
        <begin position="22"/>
        <end position="220"/>
    </location>
</feature>
<feature type="signal peptide" evidence="1">
    <location>
        <begin position="1"/>
        <end position="21"/>
    </location>
</feature>
<organism evidence="2 3">
    <name type="scientific">Owenia fusiformis</name>
    <name type="common">Polychaete worm</name>
    <dbReference type="NCBI Taxonomy" id="6347"/>
    <lineage>
        <taxon>Eukaryota</taxon>
        <taxon>Metazoa</taxon>
        <taxon>Spiralia</taxon>
        <taxon>Lophotrochozoa</taxon>
        <taxon>Annelida</taxon>
        <taxon>Polychaeta</taxon>
        <taxon>Sedentaria</taxon>
        <taxon>Canalipalpata</taxon>
        <taxon>Sabellida</taxon>
        <taxon>Oweniida</taxon>
        <taxon>Oweniidae</taxon>
        <taxon>Owenia</taxon>
    </lineage>
</organism>
<dbReference type="EMBL" id="CAIIXF020000008">
    <property type="protein sequence ID" value="CAH1792607.1"/>
    <property type="molecule type" value="Genomic_DNA"/>
</dbReference>
<dbReference type="Proteomes" id="UP000749559">
    <property type="component" value="Unassembled WGS sequence"/>
</dbReference>
<comment type="caution">
    <text evidence="2">The sequence shown here is derived from an EMBL/GenBank/DDBJ whole genome shotgun (WGS) entry which is preliminary data.</text>
</comment>
<sequence>MTILSLTSAILLLFSLKNGAAVRDVFPIDPCERALLNGEIKALNSTKTNQNICKYYKKLGKELYEALLTCDSYTADLIQEWVLSTVLDLELAEPNKTQCDHGVEKLYGFLTSANKEIAAKSLAAFTDTMVTFTREILNELTKDQLAAYTQNDSFCTITIAWWNDMATRVVKYAKGEGATVTSHQEMILRGLGLMNVDVNRKLNKDFPTLCSMTPRCQLFK</sequence>
<evidence type="ECO:0000313" key="3">
    <source>
        <dbReference type="Proteomes" id="UP000749559"/>
    </source>
</evidence>
<name>A0A8S4PGA8_OWEFU</name>
<reference evidence="2" key="1">
    <citation type="submission" date="2022-03" db="EMBL/GenBank/DDBJ databases">
        <authorList>
            <person name="Martin C."/>
        </authorList>
    </citation>
    <scope>NUCLEOTIDE SEQUENCE</scope>
</reference>
<protein>
    <submittedName>
        <fullName evidence="2">Uncharacterized protein</fullName>
    </submittedName>
</protein>
<dbReference type="AlphaFoldDB" id="A0A8S4PGA8"/>
<evidence type="ECO:0000313" key="2">
    <source>
        <dbReference type="EMBL" id="CAH1792607.1"/>
    </source>
</evidence>